<organism evidence="1 2">
    <name type="scientific">Halobacillus seohaensis</name>
    <dbReference type="NCBI Taxonomy" id="447421"/>
    <lineage>
        <taxon>Bacteria</taxon>
        <taxon>Bacillati</taxon>
        <taxon>Bacillota</taxon>
        <taxon>Bacilli</taxon>
        <taxon>Bacillales</taxon>
        <taxon>Bacillaceae</taxon>
        <taxon>Halobacillus</taxon>
    </lineage>
</organism>
<keyword evidence="2" id="KW-1185">Reference proteome</keyword>
<dbReference type="EMBL" id="JBHSZV010000053">
    <property type="protein sequence ID" value="MFC7063748.1"/>
    <property type="molecule type" value="Genomic_DNA"/>
</dbReference>
<reference evidence="2" key="1">
    <citation type="journal article" date="2019" name="Int. J. Syst. Evol. Microbiol.">
        <title>The Global Catalogue of Microorganisms (GCM) 10K type strain sequencing project: providing services to taxonomists for standard genome sequencing and annotation.</title>
        <authorList>
            <consortium name="The Broad Institute Genomics Platform"/>
            <consortium name="The Broad Institute Genome Sequencing Center for Infectious Disease"/>
            <person name="Wu L."/>
            <person name="Ma J."/>
        </authorList>
    </citation>
    <scope>NUCLEOTIDE SEQUENCE [LARGE SCALE GENOMIC DNA]</scope>
    <source>
        <strain evidence="2">CGMCC 4.1621</strain>
    </source>
</reference>
<accession>A0ABW2ENG2</accession>
<evidence type="ECO:0000313" key="2">
    <source>
        <dbReference type="Proteomes" id="UP001596410"/>
    </source>
</evidence>
<dbReference type="RefSeq" id="WP_204710216.1">
    <property type="nucleotide sequence ID" value="NZ_JBHSZV010000053.1"/>
</dbReference>
<sequence length="54" mass="6259">MALVTFYEKLFMEVLNSSVMEYKNICRGKNSNRIMEPINILNNITIGKEKTVGY</sequence>
<proteinExistence type="predicted"/>
<dbReference type="Proteomes" id="UP001596410">
    <property type="component" value="Unassembled WGS sequence"/>
</dbReference>
<evidence type="ECO:0000313" key="1">
    <source>
        <dbReference type="EMBL" id="MFC7063748.1"/>
    </source>
</evidence>
<protein>
    <submittedName>
        <fullName evidence="1">Uncharacterized protein</fullName>
    </submittedName>
</protein>
<name>A0ABW2ENG2_9BACI</name>
<comment type="caution">
    <text evidence="1">The sequence shown here is derived from an EMBL/GenBank/DDBJ whole genome shotgun (WGS) entry which is preliminary data.</text>
</comment>
<gene>
    <name evidence="1" type="ORF">ACFQIC_18270</name>
</gene>